<feature type="transmembrane region" description="Helical" evidence="1">
    <location>
        <begin position="54"/>
        <end position="75"/>
    </location>
</feature>
<dbReference type="InterPro" id="IPR016174">
    <property type="entry name" value="Di-haem_cyt_TM"/>
</dbReference>
<keyword evidence="1" id="KW-0472">Membrane</keyword>
<gene>
    <name evidence="2" type="ORF">R6U77_08990</name>
</gene>
<dbReference type="Gene3D" id="1.20.810.10">
    <property type="entry name" value="Cytochrome Bc1 Complex, Chain C"/>
    <property type="match status" value="1"/>
</dbReference>
<sequence length="81" mass="8700">MKKFMLYIGVFIAAYFIIQISSGILLTLFYTPTFDPTTVAVGTEAVIVTAEPNYVAATIVAVIAAAVAYGTTKLFSRKMAL</sequence>
<reference evidence="2 3" key="1">
    <citation type="submission" date="2023-09" db="EMBL/GenBank/DDBJ databases">
        <authorList>
            <person name="Page C.A."/>
            <person name="Perez-Diaz I.M."/>
        </authorList>
    </citation>
    <scope>NUCLEOTIDE SEQUENCE [LARGE SCALE GENOMIC DNA]</scope>
    <source>
        <strain evidence="2 3">Ll15</strain>
    </source>
</reference>
<keyword evidence="1" id="KW-0812">Transmembrane</keyword>
<keyword evidence="1" id="KW-1133">Transmembrane helix</keyword>
<organism evidence="2 3">
    <name type="scientific">Lysinibacillus louembei</name>
    <dbReference type="NCBI Taxonomy" id="1470088"/>
    <lineage>
        <taxon>Bacteria</taxon>
        <taxon>Bacillati</taxon>
        <taxon>Bacillota</taxon>
        <taxon>Bacilli</taxon>
        <taxon>Bacillales</taxon>
        <taxon>Bacillaceae</taxon>
        <taxon>Lysinibacillus</taxon>
    </lineage>
</organism>
<evidence type="ECO:0000256" key="1">
    <source>
        <dbReference type="SAM" id="Phobius"/>
    </source>
</evidence>
<dbReference type="SUPFAM" id="SSF81342">
    <property type="entry name" value="Transmembrane di-heme cytochromes"/>
    <property type="match status" value="1"/>
</dbReference>
<evidence type="ECO:0000313" key="3">
    <source>
        <dbReference type="Proteomes" id="UP001322664"/>
    </source>
</evidence>
<dbReference type="InterPro" id="IPR027387">
    <property type="entry name" value="Cytb/b6-like_sf"/>
</dbReference>
<dbReference type="EMBL" id="CP137624">
    <property type="protein sequence ID" value="WPK13778.1"/>
    <property type="molecule type" value="Genomic_DNA"/>
</dbReference>
<accession>A0ABZ0S3C5</accession>
<protein>
    <submittedName>
        <fullName evidence="2">Uncharacterized protein</fullName>
    </submittedName>
</protein>
<dbReference type="Proteomes" id="UP001322664">
    <property type="component" value="Chromosome"/>
</dbReference>
<proteinExistence type="predicted"/>
<keyword evidence="3" id="KW-1185">Reference proteome</keyword>
<evidence type="ECO:0000313" key="2">
    <source>
        <dbReference type="EMBL" id="WPK13778.1"/>
    </source>
</evidence>
<feature type="transmembrane region" description="Helical" evidence="1">
    <location>
        <begin position="7"/>
        <end position="30"/>
    </location>
</feature>
<dbReference type="RefSeq" id="WP_293927427.1">
    <property type="nucleotide sequence ID" value="NZ_CP137624.1"/>
</dbReference>
<name>A0ABZ0S3C5_9BACI</name>